<reference evidence="1" key="1">
    <citation type="submission" date="2019-10" db="EMBL/GenBank/DDBJ databases">
        <title>The sequence and de novo assembly of the wild yak genome.</title>
        <authorList>
            <person name="Liu Y."/>
        </authorList>
    </citation>
    <scope>NUCLEOTIDE SEQUENCE [LARGE SCALE GENOMIC DNA]</scope>
    <source>
        <strain evidence="1">WY2019</strain>
    </source>
</reference>
<dbReference type="AlphaFoldDB" id="A0A6B0RVF6"/>
<name>A0A6B0RVF6_9CETA</name>
<gene>
    <name evidence="1" type="ORF">E5288_WYG019561</name>
</gene>
<sequence length="115" mass="12382">MRMKAAVSVVPKAPDLCVCGTHGQRSELTAPRPGGSMSPLGLVDEDVEFDSELQAPATIWESQLELRRGKICPDMRRQKIHQPSAHVSAVITCDRVTPAPDVVGTLTQSLPLPVT</sequence>
<evidence type="ECO:0000313" key="1">
    <source>
        <dbReference type="EMBL" id="MXQ91856.1"/>
    </source>
</evidence>
<organism evidence="1 2">
    <name type="scientific">Bos mutus</name>
    <name type="common">wild yak</name>
    <dbReference type="NCBI Taxonomy" id="72004"/>
    <lineage>
        <taxon>Eukaryota</taxon>
        <taxon>Metazoa</taxon>
        <taxon>Chordata</taxon>
        <taxon>Craniata</taxon>
        <taxon>Vertebrata</taxon>
        <taxon>Euteleostomi</taxon>
        <taxon>Mammalia</taxon>
        <taxon>Eutheria</taxon>
        <taxon>Laurasiatheria</taxon>
        <taxon>Artiodactyla</taxon>
        <taxon>Ruminantia</taxon>
        <taxon>Pecora</taxon>
        <taxon>Bovidae</taxon>
        <taxon>Bovinae</taxon>
        <taxon>Bos</taxon>
    </lineage>
</organism>
<comment type="caution">
    <text evidence="1">The sequence shown here is derived from an EMBL/GenBank/DDBJ whole genome shotgun (WGS) entry which is preliminary data.</text>
</comment>
<dbReference type="Proteomes" id="UP000322234">
    <property type="component" value="Unassembled WGS sequence"/>
</dbReference>
<proteinExistence type="predicted"/>
<evidence type="ECO:0000313" key="2">
    <source>
        <dbReference type="Proteomes" id="UP000322234"/>
    </source>
</evidence>
<dbReference type="EMBL" id="VBQZ03000076">
    <property type="protein sequence ID" value="MXQ91856.1"/>
    <property type="molecule type" value="Genomic_DNA"/>
</dbReference>
<protein>
    <submittedName>
        <fullName evidence="1">Uncharacterized protein</fullName>
    </submittedName>
</protein>
<keyword evidence="2" id="KW-1185">Reference proteome</keyword>
<accession>A0A6B0RVF6</accession>